<keyword evidence="6" id="KW-0614">Plasmid</keyword>
<keyword evidence="3" id="KW-0288">FMN</keyword>
<proteinExistence type="inferred from homology"/>
<protein>
    <recommendedName>
        <fullName evidence="5">Flavin reductase like domain-containing protein</fullName>
    </recommendedName>
</protein>
<reference evidence="7" key="1">
    <citation type="journal article" date="2006" name="J. Bacteriol.">
        <title>Pathogenomic sequence analysis of Bacillus cereus and Bacillus thuringiensis isolates closely related to Bacillus anthracis.</title>
        <authorList>
            <person name="Han C.S."/>
            <person name="Xie G."/>
            <person name="Challacombe J.F."/>
            <person name="Altherr M.R."/>
            <person name="Bhotika S.S."/>
            <person name="Brown N."/>
            <person name="Bruce D."/>
            <person name="Campbell C.S."/>
            <person name="Campbell M.L."/>
            <person name="Chen J."/>
            <person name="Chertkov O."/>
            <person name="Cleland C."/>
            <person name="Dimitrijevic M."/>
            <person name="Doggett N.A."/>
            <person name="Fawcett J.J."/>
            <person name="Glavina T."/>
            <person name="Goodwin L.A."/>
            <person name="Green L.D."/>
            <person name="Hill K.K."/>
            <person name="Hitchcock P."/>
            <person name="Jackson P.J."/>
            <person name="Keim P."/>
            <person name="Kewalramani A.R."/>
            <person name="Longmire J."/>
            <person name="Lucas S."/>
            <person name="Malfatti S."/>
            <person name="McMurry K."/>
            <person name="Meincke L.J."/>
            <person name="Misra M."/>
            <person name="Moseman B.L."/>
            <person name="Mundt M."/>
            <person name="Munk A.C."/>
            <person name="Okinaka R.T."/>
            <person name="Parson-Quintana B."/>
            <person name="Reilly L.P."/>
            <person name="Richardson P."/>
            <person name="Robinson D.L."/>
            <person name="Rubin E."/>
            <person name="Saunders E."/>
            <person name="Tapia R."/>
            <person name="Tesmer J.G."/>
            <person name="Thayer N."/>
            <person name="Thompson L.S."/>
            <person name="Tice H."/>
            <person name="Ticknor L.O."/>
            <person name="Wills P.L."/>
            <person name="Brettin T.S."/>
            <person name="Gilna P."/>
        </authorList>
    </citation>
    <scope>NUCLEOTIDE SEQUENCE [LARGE SCALE GENOMIC DNA]</scope>
    <source>
        <strain evidence="7">ZK / E33L</strain>
        <plasmid evidence="7">pE33L466</plasmid>
    </source>
</reference>
<dbReference type="GO" id="GO:0010181">
    <property type="term" value="F:FMN binding"/>
    <property type="evidence" value="ECO:0007669"/>
    <property type="project" value="InterPro"/>
</dbReference>
<comment type="similarity">
    <text evidence="4">Belongs to the flavoredoxin family.</text>
</comment>
<dbReference type="Proteomes" id="UP000002612">
    <property type="component" value="Plasmid pE33L466"/>
</dbReference>
<evidence type="ECO:0000256" key="2">
    <source>
        <dbReference type="ARBA" id="ARBA00022630"/>
    </source>
</evidence>
<evidence type="ECO:0000256" key="1">
    <source>
        <dbReference type="ARBA" id="ARBA00001917"/>
    </source>
</evidence>
<evidence type="ECO:0000256" key="3">
    <source>
        <dbReference type="ARBA" id="ARBA00022643"/>
    </source>
</evidence>
<comment type="cofactor">
    <cofactor evidence="1">
        <name>FMN</name>
        <dbReference type="ChEBI" id="CHEBI:58210"/>
    </cofactor>
</comment>
<dbReference type="SUPFAM" id="SSF50475">
    <property type="entry name" value="FMN-binding split barrel"/>
    <property type="match status" value="1"/>
</dbReference>
<dbReference type="InterPro" id="IPR012349">
    <property type="entry name" value="Split_barrel_FMN-bd"/>
</dbReference>
<dbReference type="InterPro" id="IPR002563">
    <property type="entry name" value="Flavin_Rdtase-like_dom"/>
</dbReference>
<dbReference type="AlphaFoldDB" id="Q4V1A0"/>
<keyword evidence="2" id="KW-0285">Flavoprotein</keyword>
<geneLocation type="plasmid" evidence="6 7">
    <name>pE33L466</name>
</geneLocation>
<dbReference type="PANTHER" id="PTHR33798">
    <property type="entry name" value="FLAVOPROTEIN OXYGENASE"/>
    <property type="match status" value="1"/>
</dbReference>
<dbReference type="Gene3D" id="2.30.110.10">
    <property type="entry name" value="Electron Transport, Fmn-binding Protein, Chain A"/>
    <property type="match status" value="1"/>
</dbReference>
<dbReference type="SMART" id="SM00903">
    <property type="entry name" value="Flavin_Reduct"/>
    <property type="match status" value="1"/>
</dbReference>
<gene>
    <name evidence="6" type="ordered locus">pE33L466_0364</name>
</gene>
<evidence type="ECO:0000256" key="4">
    <source>
        <dbReference type="ARBA" id="ARBA00038054"/>
    </source>
</evidence>
<evidence type="ECO:0000313" key="6">
    <source>
        <dbReference type="EMBL" id="AAY60507.1"/>
    </source>
</evidence>
<dbReference type="GO" id="GO:0016646">
    <property type="term" value="F:oxidoreductase activity, acting on the CH-NH group of donors, NAD or NADP as acceptor"/>
    <property type="evidence" value="ECO:0007669"/>
    <property type="project" value="UniProtKB-ARBA"/>
</dbReference>
<accession>Q4V1A0</accession>
<dbReference type="EMBL" id="CP000040">
    <property type="protein sequence ID" value="AAY60507.1"/>
    <property type="molecule type" value="Genomic_DNA"/>
</dbReference>
<dbReference type="Pfam" id="PF01613">
    <property type="entry name" value="Flavin_Reduct"/>
    <property type="match status" value="1"/>
</dbReference>
<dbReference type="KEGG" id="bcz:pE33L466_0364"/>
<evidence type="ECO:0000313" key="7">
    <source>
        <dbReference type="Proteomes" id="UP000002612"/>
    </source>
</evidence>
<sequence>MIFLLSIDPSKNTERENYKFLIGSIIPRPIAFVTTISEEHILNGAPFSYFNIVSSNPPMISLAIQRLEGRQKDTAKNILDSKEFVIHIVDEQNVEMVNQTATNLPSNQSEIELANLTPVESKKVSVPGIQEAKIRMECVLERSLELGDFDSPGCDLLVGRVVQFHIADEIYSKGRIDPKGLGAVSRLAGHNYAKIGEIFSIERPQ</sequence>
<keyword evidence="6" id="KW-0560">Oxidoreductase</keyword>
<organism evidence="6 7">
    <name type="scientific">Bacillus cereus (strain ZK / E33L)</name>
    <dbReference type="NCBI Taxonomy" id="288681"/>
    <lineage>
        <taxon>Bacteria</taxon>
        <taxon>Bacillati</taxon>
        <taxon>Bacillota</taxon>
        <taxon>Bacilli</taxon>
        <taxon>Bacillales</taxon>
        <taxon>Bacillaceae</taxon>
        <taxon>Bacillus</taxon>
        <taxon>Bacillus cereus group</taxon>
    </lineage>
</organism>
<name>Q4V1A0_BACCZ</name>
<evidence type="ECO:0000259" key="5">
    <source>
        <dbReference type="SMART" id="SM00903"/>
    </source>
</evidence>
<dbReference type="PANTHER" id="PTHR33798:SF5">
    <property type="entry name" value="FLAVIN REDUCTASE LIKE DOMAIN-CONTAINING PROTEIN"/>
    <property type="match status" value="1"/>
</dbReference>
<feature type="domain" description="Flavin reductase like" evidence="5">
    <location>
        <begin position="23"/>
        <end position="176"/>
    </location>
</feature>